<dbReference type="InterPro" id="IPR001173">
    <property type="entry name" value="Glyco_trans_2-like"/>
</dbReference>
<feature type="domain" description="Glycosyltransferase 2-like" evidence="5">
    <location>
        <begin position="8"/>
        <end position="117"/>
    </location>
</feature>
<evidence type="ECO:0000256" key="2">
    <source>
        <dbReference type="ARBA" id="ARBA00006739"/>
    </source>
</evidence>
<evidence type="ECO:0000313" key="6">
    <source>
        <dbReference type="EMBL" id="TMJ03093.1"/>
    </source>
</evidence>
<protein>
    <submittedName>
        <fullName evidence="6">Glycosyltransferase</fullName>
    </submittedName>
</protein>
<evidence type="ECO:0000313" key="7">
    <source>
        <dbReference type="Proteomes" id="UP000319353"/>
    </source>
</evidence>
<gene>
    <name evidence="6" type="ORF">E6H01_05755</name>
</gene>
<accession>A0A537L519</accession>
<evidence type="ECO:0000256" key="1">
    <source>
        <dbReference type="ARBA" id="ARBA00004776"/>
    </source>
</evidence>
<proteinExistence type="inferred from homology"/>
<reference evidence="6 7" key="1">
    <citation type="journal article" date="2019" name="Nat. Microbiol.">
        <title>Mediterranean grassland soil C-N compound turnover is dependent on rainfall and depth, and is mediated by genomically divergent microorganisms.</title>
        <authorList>
            <person name="Diamond S."/>
            <person name="Andeer P.F."/>
            <person name="Li Z."/>
            <person name="Crits-Christoph A."/>
            <person name="Burstein D."/>
            <person name="Anantharaman K."/>
            <person name="Lane K.R."/>
            <person name="Thomas B.C."/>
            <person name="Pan C."/>
            <person name="Northen T.R."/>
            <person name="Banfield J.F."/>
        </authorList>
    </citation>
    <scope>NUCLEOTIDE SEQUENCE [LARGE SCALE GENOMIC DNA]</scope>
    <source>
        <strain evidence="6">NP_4</strain>
    </source>
</reference>
<dbReference type="Pfam" id="PF00535">
    <property type="entry name" value="Glycos_transf_2"/>
    <property type="match status" value="1"/>
</dbReference>
<dbReference type="PANTHER" id="PTHR43179:SF12">
    <property type="entry name" value="GALACTOFURANOSYLTRANSFERASE GLFT2"/>
    <property type="match status" value="1"/>
</dbReference>
<dbReference type="EMBL" id="VBAL01000064">
    <property type="protein sequence ID" value="TMJ03093.1"/>
    <property type="molecule type" value="Genomic_DNA"/>
</dbReference>
<name>A0A537L519_9BACT</name>
<keyword evidence="3" id="KW-0328">Glycosyltransferase</keyword>
<comment type="pathway">
    <text evidence="1">Cell wall biogenesis; cell wall polysaccharide biosynthesis.</text>
</comment>
<dbReference type="PANTHER" id="PTHR43179">
    <property type="entry name" value="RHAMNOSYLTRANSFERASE WBBL"/>
    <property type="match status" value="1"/>
</dbReference>
<dbReference type="GO" id="GO:0016757">
    <property type="term" value="F:glycosyltransferase activity"/>
    <property type="evidence" value="ECO:0007669"/>
    <property type="project" value="UniProtKB-KW"/>
</dbReference>
<keyword evidence="4 6" id="KW-0808">Transferase</keyword>
<evidence type="ECO:0000256" key="3">
    <source>
        <dbReference type="ARBA" id="ARBA00022676"/>
    </source>
</evidence>
<comment type="caution">
    <text evidence="6">The sequence shown here is derived from an EMBL/GenBank/DDBJ whole genome shotgun (WGS) entry which is preliminary data.</text>
</comment>
<dbReference type="Proteomes" id="UP000319353">
    <property type="component" value="Unassembled WGS sequence"/>
</dbReference>
<dbReference type="SUPFAM" id="SSF53448">
    <property type="entry name" value="Nucleotide-diphospho-sugar transferases"/>
    <property type="match status" value="1"/>
</dbReference>
<dbReference type="AlphaFoldDB" id="A0A537L519"/>
<comment type="similarity">
    <text evidence="2">Belongs to the glycosyltransferase 2 family.</text>
</comment>
<organism evidence="6 7">
    <name type="scientific">Candidatus Segetimicrobium genomatis</name>
    <dbReference type="NCBI Taxonomy" id="2569760"/>
    <lineage>
        <taxon>Bacteria</taxon>
        <taxon>Bacillati</taxon>
        <taxon>Candidatus Sysuimicrobiota</taxon>
        <taxon>Candidatus Sysuimicrobiia</taxon>
        <taxon>Candidatus Sysuimicrobiales</taxon>
        <taxon>Candidatus Segetimicrobiaceae</taxon>
        <taxon>Candidatus Segetimicrobium</taxon>
    </lineage>
</organism>
<evidence type="ECO:0000256" key="4">
    <source>
        <dbReference type="ARBA" id="ARBA00022679"/>
    </source>
</evidence>
<sequence>MSSEVAISVIISTRNRAHYLPEVLRTLAAQDCDAPFEVIVIDNASTDNTAAVLNEWCRTNSRFRTAREPRPGLSRGKNAGVRMARAPLLLFTDDDMRVDPHWAESYYDLFARRKDALMLAGGTIVPIPHDLGRWPDWLDEPALADAGLLHHREERVLRESEYVFGGNMAVPRCLFDRFGLWEETVGLQGDERVTLQDSRCFEDTEFQDRIRKAGGSVWFCPPAVVHHRVARHTITPRRISSTAFARGRNDIWIQELPIWHEVRLVPRRSALTCLLALGGNLFRWALCVILFRLSERKSFLQRARGAAFASGRWLDSLRAGRTSMRLFLGAGRVAFPARSLLLRLTPDVP</sequence>
<evidence type="ECO:0000259" key="5">
    <source>
        <dbReference type="Pfam" id="PF00535"/>
    </source>
</evidence>
<dbReference type="Gene3D" id="3.90.550.10">
    <property type="entry name" value="Spore Coat Polysaccharide Biosynthesis Protein SpsA, Chain A"/>
    <property type="match status" value="1"/>
</dbReference>
<dbReference type="InterPro" id="IPR029044">
    <property type="entry name" value="Nucleotide-diphossugar_trans"/>
</dbReference>